<organism evidence="2 3">
    <name type="scientific">Cladobotryum mycophilum</name>
    <dbReference type="NCBI Taxonomy" id="491253"/>
    <lineage>
        <taxon>Eukaryota</taxon>
        <taxon>Fungi</taxon>
        <taxon>Dikarya</taxon>
        <taxon>Ascomycota</taxon>
        <taxon>Pezizomycotina</taxon>
        <taxon>Sordariomycetes</taxon>
        <taxon>Hypocreomycetidae</taxon>
        <taxon>Hypocreales</taxon>
        <taxon>Hypocreaceae</taxon>
        <taxon>Cladobotryum</taxon>
    </lineage>
</organism>
<feature type="transmembrane region" description="Helical" evidence="1">
    <location>
        <begin position="82"/>
        <end position="103"/>
    </location>
</feature>
<dbReference type="EMBL" id="JAVFKD010000016">
    <property type="protein sequence ID" value="KAK5987271.1"/>
    <property type="molecule type" value="Genomic_DNA"/>
</dbReference>
<keyword evidence="1" id="KW-0472">Membrane</keyword>
<sequence>MSIKNLSSVPALDGWFGDSPFVPPRSLVDLVDKLPENGLVVVALLCTLTPLYAIFGGWLDLVLILIFNSWNNRFVVSSASDLIWKLSITFTVWFVIQMLRLAYTNLTAINNGRNGLYLIPSRSTHTRIHPRKHQFSYSYLVCGIPVDFTGNSNGIISVDEDAATNSWFWPSWPSSAWYNVDSAEYLQRGSSDRGLRGKLDRYLVSQGANPTDYPYAFLVTAPKFLWYQFNPVSFWYLYSADKTLSAILLEVNNTFDERRAYLVLRDSETAGPTTETLDRMKGRWKKDFHLSPFSSRDGSYTMRSSDPLGRNMEGFQGIDVTINYLSSKGTPKVIGRLVSEGQHIEASDMSLFQKLRFVSAWFWVGFMTVPRIFHQAITLLLKRNLYVWFQPMPMKDTIARHADRTERKLEAIFRSYLGYLVEMSPSPVSVRYVPNGIVDKDEETFTSGVAKKNPDETEQVTIKVLTPEFYSRFVHYAHDFEAMFNELEENCTVWVDKPEALTKIFLKQKSPPLNAPSLTDFVHFKLIKSLRRLPKKIPRPSNSIQGVPEIEEPATKAVDIREFRISSMDTFVLERCDKQQRALYRATVARLFVANRFLAGNVGLLRLGEFFLHAGAAWWVVSTLSSR</sequence>
<evidence type="ECO:0000256" key="1">
    <source>
        <dbReference type="SAM" id="Phobius"/>
    </source>
</evidence>
<dbReference type="Pfam" id="PF07103">
    <property type="entry name" value="DUF1365"/>
    <property type="match status" value="1"/>
</dbReference>
<evidence type="ECO:0008006" key="4">
    <source>
        <dbReference type="Google" id="ProtNLM"/>
    </source>
</evidence>
<gene>
    <name evidence="2" type="ORF">PT974_11395</name>
</gene>
<evidence type="ECO:0000313" key="3">
    <source>
        <dbReference type="Proteomes" id="UP001338125"/>
    </source>
</evidence>
<dbReference type="PANTHER" id="PTHR33973">
    <property type="entry name" value="OS07G0153300 PROTEIN"/>
    <property type="match status" value="1"/>
</dbReference>
<keyword evidence="3" id="KW-1185">Reference proteome</keyword>
<keyword evidence="1" id="KW-1133">Transmembrane helix</keyword>
<name>A0ABR0S626_9HYPO</name>
<dbReference type="InterPro" id="IPR010775">
    <property type="entry name" value="DUF1365"/>
</dbReference>
<comment type="caution">
    <text evidence="2">The sequence shown here is derived from an EMBL/GenBank/DDBJ whole genome shotgun (WGS) entry which is preliminary data.</text>
</comment>
<reference evidence="2 3" key="1">
    <citation type="submission" date="2024-01" db="EMBL/GenBank/DDBJ databases">
        <title>Complete genome of Cladobotryum mycophilum ATHUM6906.</title>
        <authorList>
            <person name="Christinaki A.C."/>
            <person name="Myridakis A.I."/>
            <person name="Kouvelis V.N."/>
        </authorList>
    </citation>
    <scope>NUCLEOTIDE SEQUENCE [LARGE SCALE GENOMIC DNA]</scope>
    <source>
        <strain evidence="2 3">ATHUM6906</strain>
    </source>
</reference>
<evidence type="ECO:0000313" key="2">
    <source>
        <dbReference type="EMBL" id="KAK5987271.1"/>
    </source>
</evidence>
<protein>
    <recommendedName>
        <fullName evidence="4">Cyclopropane-fatty-acyl-phospholipid synthase</fullName>
    </recommendedName>
</protein>
<keyword evidence="1" id="KW-0812">Transmembrane</keyword>
<proteinExistence type="predicted"/>
<accession>A0ABR0S626</accession>
<feature type="transmembrane region" description="Helical" evidence="1">
    <location>
        <begin position="39"/>
        <end position="70"/>
    </location>
</feature>
<dbReference type="Proteomes" id="UP001338125">
    <property type="component" value="Unassembled WGS sequence"/>
</dbReference>
<dbReference type="PANTHER" id="PTHR33973:SF4">
    <property type="entry name" value="OS07G0153300 PROTEIN"/>
    <property type="match status" value="1"/>
</dbReference>